<dbReference type="OrthoDB" id="1162128at2759"/>
<dbReference type="Proteomes" id="UP000087171">
    <property type="component" value="Chromosome Ca1"/>
</dbReference>
<feature type="signal peptide" evidence="5">
    <location>
        <begin position="1"/>
        <end position="20"/>
    </location>
</feature>
<dbReference type="KEGG" id="cam:101496241"/>
<dbReference type="PROSITE" id="PS51767">
    <property type="entry name" value="PEPTIDASE_A1"/>
    <property type="match status" value="1"/>
</dbReference>
<reference evidence="7" key="1">
    <citation type="journal article" date="2013" name="Nat. Biotechnol.">
        <title>Draft genome sequence of chickpea (Cicer arietinum) provides a resource for trait improvement.</title>
        <authorList>
            <person name="Varshney R.K."/>
            <person name="Song C."/>
            <person name="Saxena R.K."/>
            <person name="Azam S."/>
            <person name="Yu S."/>
            <person name="Sharpe A.G."/>
            <person name="Cannon S."/>
            <person name="Baek J."/>
            <person name="Rosen B.D."/>
            <person name="Tar'an B."/>
            <person name="Millan T."/>
            <person name="Zhang X."/>
            <person name="Ramsay L.D."/>
            <person name="Iwata A."/>
            <person name="Wang Y."/>
            <person name="Nelson W."/>
            <person name="Farmer A.D."/>
            <person name="Gaur P.M."/>
            <person name="Soderlund C."/>
            <person name="Penmetsa R.V."/>
            <person name="Xu C."/>
            <person name="Bharti A.K."/>
            <person name="He W."/>
            <person name="Winter P."/>
            <person name="Zhao S."/>
            <person name="Hane J.K."/>
            <person name="Carrasquilla-Garcia N."/>
            <person name="Condie J.A."/>
            <person name="Upadhyaya H.D."/>
            <person name="Luo M.C."/>
            <person name="Thudi M."/>
            <person name="Gowda C.L."/>
            <person name="Singh N.P."/>
            <person name="Lichtenzveig J."/>
            <person name="Gali K.K."/>
            <person name="Rubio J."/>
            <person name="Nadarajan N."/>
            <person name="Dolezel J."/>
            <person name="Bansal K.C."/>
            <person name="Xu X."/>
            <person name="Edwards D."/>
            <person name="Zhang G."/>
            <person name="Kahl G."/>
            <person name="Gil J."/>
            <person name="Singh K.B."/>
            <person name="Datta S.K."/>
            <person name="Jackson S.A."/>
            <person name="Wang J."/>
            <person name="Cook D.R."/>
        </authorList>
    </citation>
    <scope>NUCLEOTIDE SEQUENCE [LARGE SCALE GENOMIC DNA]</scope>
    <source>
        <strain evidence="7">cv. CDC Frontier</strain>
    </source>
</reference>
<evidence type="ECO:0000256" key="4">
    <source>
        <dbReference type="ARBA" id="ARBA00022729"/>
    </source>
</evidence>
<dbReference type="GO" id="GO:0006508">
    <property type="term" value="P:proteolysis"/>
    <property type="evidence" value="ECO:0007669"/>
    <property type="project" value="InterPro"/>
</dbReference>
<evidence type="ECO:0000256" key="2">
    <source>
        <dbReference type="ARBA" id="ARBA00007447"/>
    </source>
</evidence>
<protein>
    <submittedName>
        <fullName evidence="8">Basic 7S globulin-like</fullName>
    </submittedName>
</protein>
<keyword evidence="7" id="KW-1185">Reference proteome</keyword>
<sequence>MASFSIFLPLFFSLLSLVSSSPNSLLLPITKDTTTLQYLTTLSYGTPFLPTKLVVDLTGSLFWLHCSSRKTPSFSLRTIPHRSLQCLTAKTNQTFEFPIDQNHPCQILTENTITGKVATDGKLVEDVVAFKSTKDSIFEHAHDFLFTCSHTLLLNGLSSDAKGIVGFGRSRTSFSSQVFNSINSQRKITFCLSSSSGFVQLGSTSTVFESSTKSEIFRSLTFTPLVESQNHESFINVKSIKIGGKKVSFNTPSLSQEGNSGTKLSSIVPYTTIQSSIYGNFKSAFLKAAFSMNMTRVTSVAPFDVCFDSNGIDESKVGPNVPVIDFVLQSEMVKWSIYGRNSMVKLSDDVMCLGLLDGGVEQKNPIVIGGYQFEDVLVQFDFDSSMVGFSSSLLMRDSSCSNFRFGSISSQ</sequence>
<dbReference type="GO" id="GO:0004190">
    <property type="term" value="F:aspartic-type endopeptidase activity"/>
    <property type="evidence" value="ECO:0007669"/>
    <property type="project" value="InterPro"/>
</dbReference>
<dbReference type="PANTHER" id="PTHR47965">
    <property type="entry name" value="ASPARTYL PROTEASE-RELATED"/>
    <property type="match status" value="1"/>
</dbReference>
<dbReference type="SUPFAM" id="SSF50630">
    <property type="entry name" value="Acid proteases"/>
    <property type="match status" value="1"/>
</dbReference>
<dbReference type="InterPro" id="IPR033121">
    <property type="entry name" value="PEPTIDASE_A1"/>
</dbReference>
<organism evidence="7 8">
    <name type="scientific">Cicer arietinum</name>
    <name type="common">Chickpea</name>
    <name type="synonym">Garbanzo</name>
    <dbReference type="NCBI Taxonomy" id="3827"/>
    <lineage>
        <taxon>Eukaryota</taxon>
        <taxon>Viridiplantae</taxon>
        <taxon>Streptophyta</taxon>
        <taxon>Embryophyta</taxon>
        <taxon>Tracheophyta</taxon>
        <taxon>Spermatophyta</taxon>
        <taxon>Magnoliopsida</taxon>
        <taxon>eudicotyledons</taxon>
        <taxon>Gunneridae</taxon>
        <taxon>Pentapetalae</taxon>
        <taxon>rosids</taxon>
        <taxon>fabids</taxon>
        <taxon>Fabales</taxon>
        <taxon>Fabaceae</taxon>
        <taxon>Papilionoideae</taxon>
        <taxon>50 kb inversion clade</taxon>
        <taxon>NPAAA clade</taxon>
        <taxon>Hologalegina</taxon>
        <taxon>IRL clade</taxon>
        <taxon>Cicereae</taxon>
        <taxon>Cicer</taxon>
    </lineage>
</organism>
<accession>A0A1S2XA89</accession>
<dbReference type="PaxDb" id="3827-XP_004486144.1"/>
<gene>
    <name evidence="8" type="primary">LOC101496241</name>
</gene>
<evidence type="ECO:0000256" key="3">
    <source>
        <dbReference type="ARBA" id="ARBA00022525"/>
    </source>
</evidence>
<feature type="domain" description="Peptidase A1" evidence="6">
    <location>
        <begin position="38"/>
        <end position="390"/>
    </location>
</feature>
<evidence type="ECO:0000256" key="5">
    <source>
        <dbReference type="SAM" id="SignalP"/>
    </source>
</evidence>
<dbReference type="Pfam" id="PF14541">
    <property type="entry name" value="TAXi_C"/>
    <property type="match status" value="1"/>
</dbReference>
<dbReference type="InterPro" id="IPR021109">
    <property type="entry name" value="Peptidase_aspartic_dom_sf"/>
</dbReference>
<dbReference type="GO" id="GO:0005576">
    <property type="term" value="C:extracellular region"/>
    <property type="evidence" value="ECO:0007669"/>
    <property type="project" value="UniProtKB-SubCell"/>
</dbReference>
<keyword evidence="4 5" id="KW-0732">Signal</keyword>
<dbReference type="RefSeq" id="XP_004486144.1">
    <property type="nucleotide sequence ID" value="XM_004486087.3"/>
</dbReference>
<dbReference type="STRING" id="3827.A0A1S2XA89"/>
<dbReference type="InterPro" id="IPR032799">
    <property type="entry name" value="TAXi_C"/>
</dbReference>
<evidence type="ECO:0000256" key="1">
    <source>
        <dbReference type="ARBA" id="ARBA00004239"/>
    </source>
</evidence>
<reference evidence="8" key="2">
    <citation type="submission" date="2025-08" db="UniProtKB">
        <authorList>
            <consortium name="RefSeq"/>
        </authorList>
    </citation>
    <scope>IDENTIFICATION</scope>
    <source>
        <tissue evidence="8">Etiolated seedlings</tissue>
    </source>
</reference>
<evidence type="ECO:0000313" key="8">
    <source>
        <dbReference type="RefSeq" id="XP_004486144.1"/>
    </source>
</evidence>
<evidence type="ECO:0000259" key="6">
    <source>
        <dbReference type="PROSITE" id="PS51767"/>
    </source>
</evidence>
<proteinExistence type="inferred from homology"/>
<name>A0A1S2XA89_CICAR</name>
<dbReference type="AlphaFoldDB" id="A0A1S2XA89"/>
<dbReference type="PANTHER" id="PTHR47965:SF46">
    <property type="entry name" value="BASIC 7S GLOBULIN-LIKE"/>
    <property type="match status" value="1"/>
</dbReference>
<dbReference type="Gene3D" id="2.40.70.10">
    <property type="entry name" value="Acid Proteases"/>
    <property type="match status" value="2"/>
</dbReference>
<dbReference type="FunFam" id="2.40.70.10:FF:000041">
    <property type="entry name" value="Basic 7S globulin"/>
    <property type="match status" value="1"/>
</dbReference>
<comment type="subcellular location">
    <subcellularLocation>
        <location evidence="1">Secreted</location>
        <location evidence="1">Extracellular space</location>
    </subcellularLocation>
</comment>
<dbReference type="GeneID" id="101496241"/>
<dbReference type="InterPro" id="IPR001461">
    <property type="entry name" value="Aspartic_peptidase_A1"/>
</dbReference>
<feature type="chain" id="PRO_5010178650" evidence="5">
    <location>
        <begin position="21"/>
        <end position="411"/>
    </location>
</feature>
<dbReference type="eggNOG" id="KOG1339">
    <property type="taxonomic scope" value="Eukaryota"/>
</dbReference>
<evidence type="ECO:0000313" key="7">
    <source>
        <dbReference type="Proteomes" id="UP000087171"/>
    </source>
</evidence>
<keyword evidence="3" id="KW-0964">Secreted</keyword>
<comment type="similarity">
    <text evidence="2">Belongs to the peptidase A1 family.</text>
</comment>
<dbReference type="Pfam" id="PF14543">
    <property type="entry name" value="TAXi_N"/>
    <property type="match status" value="1"/>
</dbReference>
<dbReference type="InterPro" id="IPR032861">
    <property type="entry name" value="TAXi_N"/>
</dbReference>